<dbReference type="InterPro" id="IPR036680">
    <property type="entry name" value="SPOR-like_sf"/>
</dbReference>
<reference evidence="4 5" key="1">
    <citation type="submission" date="2019-11" db="EMBL/GenBank/DDBJ databases">
        <authorList>
            <person name="Zheng R.K."/>
            <person name="Sun C.M."/>
        </authorList>
    </citation>
    <scope>NUCLEOTIDE SEQUENCE [LARGE SCALE GENOMIC DNA]</scope>
    <source>
        <strain evidence="4 5">SRB007</strain>
    </source>
</reference>
<accession>A0A6I6JAV7</accession>
<evidence type="ECO:0000313" key="5">
    <source>
        <dbReference type="Proteomes" id="UP000428328"/>
    </source>
</evidence>
<dbReference type="PROSITE" id="PS51724">
    <property type="entry name" value="SPOR"/>
    <property type="match status" value="1"/>
</dbReference>
<name>A0A6I6JAV7_9BACT</name>
<dbReference type="Gene3D" id="3.30.70.1070">
    <property type="entry name" value="Sporulation related repeat"/>
    <property type="match status" value="1"/>
</dbReference>
<keyword evidence="2" id="KW-0812">Transmembrane</keyword>
<keyword evidence="2" id="KW-0472">Membrane</keyword>
<evidence type="ECO:0000313" key="4">
    <source>
        <dbReference type="EMBL" id="QGY39906.1"/>
    </source>
</evidence>
<feature type="domain" description="SPOR" evidence="3">
    <location>
        <begin position="150"/>
        <end position="229"/>
    </location>
</feature>
<evidence type="ECO:0000256" key="1">
    <source>
        <dbReference type="SAM" id="MobiDB-lite"/>
    </source>
</evidence>
<sequence>MAKNKDSDYSVKMPKLQVTKKTYDFSLSLPGMITAVGAGVLALTFFFVMGILIGRGYRPEADVPQLSELMPDKQHGQVGEAPLKNEILKPEELDYPERLKESPKQVMANAAAEAKAEADANKPKAPAKLKAESKAETAPAPAPAPTAQPGEATFDYIYQVASFRKLDMAESLAAKLSGAGLRTNINSGEANGSTWHRVRVLHRGTPASTADMKATLTRFGLGKPLLKKKTPAS</sequence>
<dbReference type="SUPFAM" id="SSF110997">
    <property type="entry name" value="Sporulation related repeat"/>
    <property type="match status" value="1"/>
</dbReference>
<dbReference type="Proteomes" id="UP000428328">
    <property type="component" value="Chromosome"/>
</dbReference>
<dbReference type="GO" id="GO:0042834">
    <property type="term" value="F:peptidoglycan binding"/>
    <property type="evidence" value="ECO:0007669"/>
    <property type="project" value="InterPro"/>
</dbReference>
<dbReference type="EMBL" id="CP046400">
    <property type="protein sequence ID" value="QGY39906.1"/>
    <property type="molecule type" value="Genomic_DNA"/>
</dbReference>
<dbReference type="KEGG" id="psel:GM415_07125"/>
<feature type="transmembrane region" description="Helical" evidence="2">
    <location>
        <begin position="32"/>
        <end position="53"/>
    </location>
</feature>
<dbReference type="Pfam" id="PF05036">
    <property type="entry name" value="SPOR"/>
    <property type="match status" value="1"/>
</dbReference>
<gene>
    <name evidence="4" type="ORF">GM415_07125</name>
</gene>
<dbReference type="RefSeq" id="WP_158947130.1">
    <property type="nucleotide sequence ID" value="NZ_CP046400.1"/>
</dbReference>
<dbReference type="InterPro" id="IPR007730">
    <property type="entry name" value="SPOR-like_dom"/>
</dbReference>
<proteinExistence type="predicted"/>
<evidence type="ECO:0000256" key="2">
    <source>
        <dbReference type="SAM" id="Phobius"/>
    </source>
</evidence>
<feature type="region of interest" description="Disordered" evidence="1">
    <location>
        <begin position="103"/>
        <end position="149"/>
    </location>
</feature>
<keyword evidence="5" id="KW-1185">Reference proteome</keyword>
<keyword evidence="2" id="KW-1133">Transmembrane helix</keyword>
<evidence type="ECO:0000259" key="3">
    <source>
        <dbReference type="PROSITE" id="PS51724"/>
    </source>
</evidence>
<protein>
    <submittedName>
        <fullName evidence="4">SPOR domain-containing protein</fullName>
    </submittedName>
</protein>
<dbReference type="AlphaFoldDB" id="A0A6I6JAV7"/>
<organism evidence="4 5">
    <name type="scientific">Pseudodesulfovibrio cashew</name>
    <dbReference type="NCBI Taxonomy" id="2678688"/>
    <lineage>
        <taxon>Bacteria</taxon>
        <taxon>Pseudomonadati</taxon>
        <taxon>Thermodesulfobacteriota</taxon>
        <taxon>Desulfovibrionia</taxon>
        <taxon>Desulfovibrionales</taxon>
        <taxon>Desulfovibrionaceae</taxon>
    </lineage>
</organism>